<feature type="signal peptide" evidence="9">
    <location>
        <begin position="1"/>
        <end position="38"/>
    </location>
</feature>
<feature type="chain" id="PRO_5043431333" evidence="9">
    <location>
        <begin position="39"/>
        <end position="462"/>
    </location>
</feature>
<dbReference type="InterPro" id="IPR006059">
    <property type="entry name" value="SBP"/>
</dbReference>
<evidence type="ECO:0000256" key="2">
    <source>
        <dbReference type="ARBA" id="ARBA00008520"/>
    </source>
</evidence>
<dbReference type="InterPro" id="IPR006311">
    <property type="entry name" value="TAT_signal"/>
</dbReference>
<dbReference type="Gene3D" id="3.40.190.10">
    <property type="entry name" value="Periplasmic binding protein-like II"/>
    <property type="match status" value="1"/>
</dbReference>
<keyword evidence="5" id="KW-0574">Periplasm</keyword>
<keyword evidence="11" id="KW-1185">Reference proteome</keyword>
<comment type="caution">
    <text evidence="10">The sequence shown here is derived from an EMBL/GenBank/DDBJ whole genome shotgun (WGS) entry which is preliminary data.</text>
</comment>
<keyword evidence="7" id="KW-0564">Palmitate</keyword>
<evidence type="ECO:0000256" key="7">
    <source>
        <dbReference type="ARBA" id="ARBA00023139"/>
    </source>
</evidence>
<dbReference type="PANTHER" id="PTHR43649">
    <property type="entry name" value="ARABINOSE-BINDING PROTEIN-RELATED"/>
    <property type="match status" value="1"/>
</dbReference>
<reference evidence="10 11" key="1">
    <citation type="submission" date="2022-04" db="EMBL/GenBank/DDBJ databases">
        <authorList>
            <person name="Ye Y.-Q."/>
            <person name="Du Z.-J."/>
        </authorList>
    </citation>
    <scope>NUCLEOTIDE SEQUENCE [LARGE SCALE GENOMIC DNA]</scope>
    <source>
        <strain evidence="10 11">A6E488</strain>
    </source>
</reference>
<dbReference type="SUPFAM" id="SSF53850">
    <property type="entry name" value="Periplasmic binding protein-like II"/>
    <property type="match status" value="1"/>
</dbReference>
<dbReference type="Proteomes" id="UP001320898">
    <property type="component" value="Unassembled WGS sequence"/>
</dbReference>
<dbReference type="PROSITE" id="PS51318">
    <property type="entry name" value="TAT"/>
    <property type="match status" value="1"/>
</dbReference>
<keyword evidence="8" id="KW-0449">Lipoprotein</keyword>
<evidence type="ECO:0000313" key="11">
    <source>
        <dbReference type="Proteomes" id="UP001320898"/>
    </source>
</evidence>
<dbReference type="RefSeq" id="WP_261617823.1">
    <property type="nucleotide sequence ID" value="NZ_JALIDZ010000011.1"/>
</dbReference>
<dbReference type="InterPro" id="IPR050490">
    <property type="entry name" value="Bact_solute-bd_prot1"/>
</dbReference>
<evidence type="ECO:0000256" key="1">
    <source>
        <dbReference type="ARBA" id="ARBA00004418"/>
    </source>
</evidence>
<evidence type="ECO:0000256" key="8">
    <source>
        <dbReference type="ARBA" id="ARBA00023288"/>
    </source>
</evidence>
<name>A0AAW5R6C7_9HYPH</name>
<dbReference type="Pfam" id="PF01547">
    <property type="entry name" value="SBP_bac_1"/>
    <property type="match status" value="1"/>
</dbReference>
<dbReference type="AlphaFoldDB" id="A0AAW5R6C7"/>
<accession>A0AAW5R6C7</accession>
<evidence type="ECO:0000256" key="5">
    <source>
        <dbReference type="ARBA" id="ARBA00022764"/>
    </source>
</evidence>
<comment type="similarity">
    <text evidence="2">Belongs to the bacterial solute-binding protein 1 family.</text>
</comment>
<evidence type="ECO:0000313" key="10">
    <source>
        <dbReference type="EMBL" id="MCT8974236.1"/>
    </source>
</evidence>
<evidence type="ECO:0000256" key="3">
    <source>
        <dbReference type="ARBA" id="ARBA00022475"/>
    </source>
</evidence>
<keyword evidence="3" id="KW-1003">Cell membrane</keyword>
<protein>
    <submittedName>
        <fullName evidence="10">Extracellular solute-binding protein</fullName>
    </submittedName>
</protein>
<keyword evidence="6" id="KW-0472">Membrane</keyword>
<dbReference type="PANTHER" id="PTHR43649:SF33">
    <property type="entry name" value="POLYGALACTURONAN_RHAMNOGALACTURONAN-BINDING PROTEIN YTCQ"/>
    <property type="match status" value="1"/>
</dbReference>
<dbReference type="EMBL" id="JALIDZ010000011">
    <property type="protein sequence ID" value="MCT8974236.1"/>
    <property type="molecule type" value="Genomic_DNA"/>
</dbReference>
<dbReference type="GO" id="GO:0042597">
    <property type="term" value="C:periplasmic space"/>
    <property type="evidence" value="ECO:0007669"/>
    <property type="project" value="UniProtKB-SubCell"/>
</dbReference>
<organism evidence="10 11">
    <name type="scientific">Microbaculum marinisediminis</name>
    <dbReference type="NCBI Taxonomy" id="2931392"/>
    <lineage>
        <taxon>Bacteria</taxon>
        <taxon>Pseudomonadati</taxon>
        <taxon>Pseudomonadota</taxon>
        <taxon>Alphaproteobacteria</taxon>
        <taxon>Hyphomicrobiales</taxon>
        <taxon>Tepidamorphaceae</taxon>
        <taxon>Microbaculum</taxon>
    </lineage>
</organism>
<gene>
    <name evidence="10" type="ORF">MUB46_20410</name>
</gene>
<evidence type="ECO:0000256" key="4">
    <source>
        <dbReference type="ARBA" id="ARBA00022729"/>
    </source>
</evidence>
<sequence>MDDDKRFKGLNLPIRRRSFLAGAGLLMGGGLSIPQAFAQQSDKTGTVRVWGEPGPYAGVAVQGMNEWAQKFAPGLTFEIETIPWDGVYVKLMTDLAARRPPGIISVESPIAMQLMAEGLLTPLDDVVDQVGRDRLVKGAEWNYWGNWKGEQFILPAHHQPHLLLVRMDIIEELGLGDPDTWDWNDLLNAAKVITEKKPGMSGFCMALGRNLCTDYHFAALLHAAGGRMFDPQNKYEVVFDSPETVEALTFVQELLPYMPKGAPEYSFLQVVDSHVTGNTAMSFYWGRTLGRAAEEAKDVFDATEAFNHARHPKTGRRSNWNDYQGWCVPAQNNPYVEEAKAALAYYQTNKEWLVRYCHSLMPNVAPTYQDVLDSDELKNHPIYEAKPRTVETYFRGSLEHSSSTANEHMAGSNPFAGFVHGNSILAQTVQKVVINGMSPADAAKWGAGELESIRRENIRLID</sequence>
<evidence type="ECO:0000256" key="9">
    <source>
        <dbReference type="SAM" id="SignalP"/>
    </source>
</evidence>
<comment type="subcellular location">
    <subcellularLocation>
        <location evidence="1">Periplasm</location>
    </subcellularLocation>
</comment>
<proteinExistence type="inferred from homology"/>
<evidence type="ECO:0000256" key="6">
    <source>
        <dbReference type="ARBA" id="ARBA00023136"/>
    </source>
</evidence>
<keyword evidence="4 9" id="KW-0732">Signal</keyword>